<name>A0A542EFE4_9MICO</name>
<dbReference type="OrthoDB" id="9796260at2"/>
<evidence type="ECO:0000256" key="7">
    <source>
        <dbReference type="ARBA" id="ARBA00023136"/>
    </source>
</evidence>
<keyword evidence="4" id="KW-1003">Cell membrane</keyword>
<keyword evidence="7 8" id="KW-0472">Membrane</keyword>
<dbReference type="GO" id="GO:0005886">
    <property type="term" value="C:plasma membrane"/>
    <property type="evidence" value="ECO:0007669"/>
    <property type="project" value="UniProtKB-SubCell"/>
</dbReference>
<feature type="transmembrane region" description="Helical" evidence="8">
    <location>
        <begin position="156"/>
        <end position="177"/>
    </location>
</feature>
<feature type="transmembrane region" description="Helical" evidence="8">
    <location>
        <begin position="291"/>
        <end position="310"/>
    </location>
</feature>
<feature type="transmembrane region" description="Helical" evidence="8">
    <location>
        <begin position="71"/>
        <end position="91"/>
    </location>
</feature>
<dbReference type="Pfam" id="PF01032">
    <property type="entry name" value="FecCD"/>
    <property type="match status" value="1"/>
</dbReference>
<dbReference type="AlphaFoldDB" id="A0A542EFE4"/>
<accession>A0A542EFE4</accession>
<dbReference type="PANTHER" id="PTHR30472">
    <property type="entry name" value="FERRIC ENTEROBACTIN TRANSPORT SYSTEM PERMEASE PROTEIN"/>
    <property type="match status" value="1"/>
</dbReference>
<keyword evidence="5 8" id="KW-0812">Transmembrane</keyword>
<reference evidence="9 10" key="1">
    <citation type="submission" date="2019-06" db="EMBL/GenBank/DDBJ databases">
        <title>Sequencing the genomes of 1000 actinobacteria strains.</title>
        <authorList>
            <person name="Klenk H.-P."/>
        </authorList>
    </citation>
    <scope>NUCLEOTIDE SEQUENCE [LARGE SCALE GENOMIC DNA]</scope>
    <source>
        <strain evidence="9 10">DSM 19828</strain>
    </source>
</reference>
<dbReference type="EMBL" id="VFMO01000001">
    <property type="protein sequence ID" value="TQJ14038.1"/>
    <property type="molecule type" value="Genomic_DNA"/>
</dbReference>
<feature type="transmembrane region" description="Helical" evidence="8">
    <location>
        <begin position="130"/>
        <end position="149"/>
    </location>
</feature>
<comment type="similarity">
    <text evidence="2">Belongs to the binding-protein-dependent transport system permease family. FecCD subfamily.</text>
</comment>
<dbReference type="GO" id="GO:0033214">
    <property type="term" value="P:siderophore-iron import into cell"/>
    <property type="evidence" value="ECO:0007669"/>
    <property type="project" value="TreeGrafter"/>
</dbReference>
<keyword evidence="6 8" id="KW-1133">Transmembrane helix</keyword>
<evidence type="ECO:0000256" key="1">
    <source>
        <dbReference type="ARBA" id="ARBA00004651"/>
    </source>
</evidence>
<dbReference type="InterPro" id="IPR037294">
    <property type="entry name" value="ABC_BtuC-like"/>
</dbReference>
<feature type="transmembrane region" description="Helical" evidence="8">
    <location>
        <begin position="32"/>
        <end position="51"/>
    </location>
</feature>
<proteinExistence type="inferred from homology"/>
<dbReference type="SUPFAM" id="SSF81345">
    <property type="entry name" value="ABC transporter involved in vitamin B12 uptake, BtuC"/>
    <property type="match status" value="1"/>
</dbReference>
<feature type="transmembrane region" description="Helical" evidence="8">
    <location>
        <begin position="103"/>
        <end position="124"/>
    </location>
</feature>
<dbReference type="Proteomes" id="UP000320806">
    <property type="component" value="Unassembled WGS sequence"/>
</dbReference>
<evidence type="ECO:0000256" key="8">
    <source>
        <dbReference type="SAM" id="Phobius"/>
    </source>
</evidence>
<dbReference type="InterPro" id="IPR000522">
    <property type="entry name" value="ABC_transptr_permease_BtuC"/>
</dbReference>
<gene>
    <name evidence="9" type="ORF">FB459_1483</name>
</gene>
<dbReference type="GO" id="GO:0022857">
    <property type="term" value="F:transmembrane transporter activity"/>
    <property type="evidence" value="ECO:0007669"/>
    <property type="project" value="InterPro"/>
</dbReference>
<organism evidence="9 10">
    <name type="scientific">Yimella lutea</name>
    <dbReference type="NCBI Taxonomy" id="587872"/>
    <lineage>
        <taxon>Bacteria</taxon>
        <taxon>Bacillati</taxon>
        <taxon>Actinomycetota</taxon>
        <taxon>Actinomycetes</taxon>
        <taxon>Micrococcales</taxon>
        <taxon>Dermacoccaceae</taxon>
        <taxon>Yimella</taxon>
    </lineage>
</organism>
<comment type="subcellular location">
    <subcellularLocation>
        <location evidence="1">Cell membrane</location>
        <topology evidence="1">Multi-pass membrane protein</topology>
    </subcellularLocation>
</comment>
<evidence type="ECO:0000256" key="6">
    <source>
        <dbReference type="ARBA" id="ARBA00022989"/>
    </source>
</evidence>
<dbReference type="PANTHER" id="PTHR30472:SF19">
    <property type="entry name" value="PETROBACTIN IMPORT SYSTEM PERMEASE PROTEIN YCLO"/>
    <property type="match status" value="1"/>
</dbReference>
<sequence>MTTTATRPADHAPADRPIVTEFERARRRRIHTGLLVLAAVAVAAVAVYQFWDLPSASSYALDLRRRQLASLVIAGVSCGVSAVLFQTLAGSPLLTPGVMGFDALYVLLGTLIVLMLGTDTLVGMSPVTTTVLNAAALSLFGVVIFGLLLHVSGRNLVVMVLIGMVCSALFSSLGSFASRMLSPTDFLTVQDIMFASFSTADESVLKATAVLTAVAVAACVPLLKYLDLLNLGTERAIILGLRYRLVVGLTLTVITVLVASSTALVGPMTFLGLIVANVARQVVASPGHGPLILGAMLVGICATVFGQLLVSRVLNFGAPLSVVINLIGGAYFIYLLMRRVRL</sequence>
<evidence type="ECO:0000256" key="5">
    <source>
        <dbReference type="ARBA" id="ARBA00022692"/>
    </source>
</evidence>
<dbReference type="RefSeq" id="WP_141927963.1">
    <property type="nucleotide sequence ID" value="NZ_BAABCI010000034.1"/>
</dbReference>
<keyword evidence="10" id="KW-1185">Reference proteome</keyword>
<evidence type="ECO:0000313" key="10">
    <source>
        <dbReference type="Proteomes" id="UP000320806"/>
    </source>
</evidence>
<evidence type="ECO:0000256" key="4">
    <source>
        <dbReference type="ARBA" id="ARBA00022475"/>
    </source>
</evidence>
<feature type="transmembrane region" description="Helical" evidence="8">
    <location>
        <begin position="316"/>
        <end position="337"/>
    </location>
</feature>
<dbReference type="Gene3D" id="1.10.3470.10">
    <property type="entry name" value="ABC transporter involved in vitamin B12 uptake, BtuC"/>
    <property type="match status" value="1"/>
</dbReference>
<evidence type="ECO:0000256" key="2">
    <source>
        <dbReference type="ARBA" id="ARBA00007935"/>
    </source>
</evidence>
<protein>
    <submittedName>
        <fullName evidence="9">Iron complex transport system permease protein</fullName>
    </submittedName>
</protein>
<evidence type="ECO:0000256" key="3">
    <source>
        <dbReference type="ARBA" id="ARBA00022448"/>
    </source>
</evidence>
<comment type="caution">
    <text evidence="9">The sequence shown here is derived from an EMBL/GenBank/DDBJ whole genome shotgun (WGS) entry which is preliminary data.</text>
</comment>
<keyword evidence="3" id="KW-0813">Transport</keyword>
<feature type="transmembrane region" description="Helical" evidence="8">
    <location>
        <begin position="203"/>
        <end position="224"/>
    </location>
</feature>
<evidence type="ECO:0000313" key="9">
    <source>
        <dbReference type="EMBL" id="TQJ14038.1"/>
    </source>
</evidence>